<organism evidence="1">
    <name type="scientific">Medicago truncatula</name>
    <name type="common">Barrel medic</name>
    <name type="synonym">Medicago tribuloides</name>
    <dbReference type="NCBI Taxonomy" id="3880"/>
    <lineage>
        <taxon>Eukaryota</taxon>
        <taxon>Viridiplantae</taxon>
        <taxon>Streptophyta</taxon>
        <taxon>Embryophyta</taxon>
        <taxon>Tracheophyta</taxon>
        <taxon>Spermatophyta</taxon>
        <taxon>Magnoliopsida</taxon>
        <taxon>eudicotyledons</taxon>
        <taxon>Gunneridae</taxon>
        <taxon>Pentapetalae</taxon>
        <taxon>rosids</taxon>
        <taxon>fabids</taxon>
        <taxon>Fabales</taxon>
        <taxon>Fabaceae</taxon>
        <taxon>Papilionoideae</taxon>
        <taxon>50 kb inversion clade</taxon>
        <taxon>NPAAA clade</taxon>
        <taxon>Hologalegina</taxon>
        <taxon>IRL clade</taxon>
        <taxon>Trifolieae</taxon>
        <taxon>Medicago</taxon>
    </lineage>
</organism>
<keyword evidence="1" id="KW-0695">RNA-directed DNA polymerase</keyword>
<proteinExistence type="predicted"/>
<name>A2Q2S0_MEDTR</name>
<keyword evidence="1" id="KW-0548">Nucleotidyltransferase</keyword>
<protein>
    <submittedName>
        <fullName evidence="1">RNA-directed DNA polymerase, putative</fullName>
    </submittedName>
</protein>
<sequence length="99" mass="11807">MICRSKKETFSFIKDQIWKKRNSWSNKCFSKAGREVLIKPVLQFIPSYFMCLFTFPWSLCDEIEKKNMNSFWWVIQDRIVKVLIGSLGINFQCTIKLEA</sequence>
<keyword evidence="1" id="KW-0808">Transferase</keyword>
<accession>A2Q2S0</accession>
<evidence type="ECO:0000313" key="1">
    <source>
        <dbReference type="EMBL" id="ABN07946.1"/>
    </source>
</evidence>
<reference evidence="1" key="2">
    <citation type="submission" date="2007-03" db="EMBL/GenBank/DDBJ databases">
        <authorList>
            <consortium name="The International Medicago Genome Annotation Group"/>
        </authorList>
    </citation>
    <scope>NUCLEOTIDE SEQUENCE</scope>
</reference>
<gene>
    <name evidence="1" type="ORF">MtrDRAFT_AC151598g49v2</name>
</gene>
<dbReference type="EMBL" id="AC151598">
    <property type="protein sequence ID" value="ABN07946.1"/>
    <property type="molecule type" value="Genomic_DNA"/>
</dbReference>
<dbReference type="GO" id="GO:0003964">
    <property type="term" value="F:RNA-directed DNA polymerase activity"/>
    <property type="evidence" value="ECO:0007669"/>
    <property type="project" value="UniProtKB-KW"/>
</dbReference>
<dbReference type="AlphaFoldDB" id="A2Q2S0"/>
<reference evidence="1" key="1">
    <citation type="submission" date="2005-01" db="EMBL/GenBank/DDBJ databases">
        <authorList>
            <person name="Town C.D."/>
        </authorList>
    </citation>
    <scope>NUCLEOTIDE SEQUENCE</scope>
</reference>
<dbReference type="PANTHER" id="PTHR33116:SF86">
    <property type="entry name" value="REVERSE TRANSCRIPTASE DOMAIN-CONTAINING PROTEIN"/>
    <property type="match status" value="1"/>
</dbReference>
<dbReference type="PANTHER" id="PTHR33116">
    <property type="entry name" value="REVERSE TRANSCRIPTASE ZINC-BINDING DOMAIN-CONTAINING PROTEIN-RELATED-RELATED"/>
    <property type="match status" value="1"/>
</dbReference>